<dbReference type="PANTHER" id="PTHR31672">
    <property type="entry name" value="BNACNNG10540D PROTEIN"/>
    <property type="match status" value="1"/>
</dbReference>
<organism evidence="3 4">
    <name type="scientific">Paspalum notatum var. saurae</name>
    <dbReference type="NCBI Taxonomy" id="547442"/>
    <lineage>
        <taxon>Eukaryota</taxon>
        <taxon>Viridiplantae</taxon>
        <taxon>Streptophyta</taxon>
        <taxon>Embryophyta</taxon>
        <taxon>Tracheophyta</taxon>
        <taxon>Spermatophyta</taxon>
        <taxon>Magnoliopsida</taxon>
        <taxon>Liliopsida</taxon>
        <taxon>Poales</taxon>
        <taxon>Poaceae</taxon>
        <taxon>PACMAD clade</taxon>
        <taxon>Panicoideae</taxon>
        <taxon>Andropogonodae</taxon>
        <taxon>Paspaleae</taxon>
        <taxon>Paspalinae</taxon>
        <taxon>Paspalum</taxon>
    </lineage>
</organism>
<dbReference type="EMBL" id="CP144751">
    <property type="protein sequence ID" value="WVZ87669.1"/>
    <property type="molecule type" value="Genomic_DNA"/>
</dbReference>
<dbReference type="Pfam" id="PF08268">
    <property type="entry name" value="FBA_3"/>
    <property type="match status" value="1"/>
</dbReference>
<dbReference type="PANTHER" id="PTHR31672:SF2">
    <property type="entry name" value="F-BOX DOMAIN-CONTAINING PROTEIN"/>
    <property type="match status" value="1"/>
</dbReference>
<dbReference type="InterPro" id="IPR050796">
    <property type="entry name" value="SCF_F-box_component"/>
</dbReference>
<dbReference type="InterPro" id="IPR001810">
    <property type="entry name" value="F-box_dom"/>
</dbReference>
<evidence type="ECO:0000313" key="4">
    <source>
        <dbReference type="Proteomes" id="UP001341281"/>
    </source>
</evidence>
<feature type="domain" description="F-box" evidence="2">
    <location>
        <begin position="57"/>
        <end position="91"/>
    </location>
</feature>
<dbReference type="InterPro" id="IPR036047">
    <property type="entry name" value="F-box-like_dom_sf"/>
</dbReference>
<dbReference type="AlphaFoldDB" id="A0AAQ3UBW0"/>
<reference evidence="3 4" key="1">
    <citation type="submission" date="2024-02" db="EMBL/GenBank/DDBJ databases">
        <title>High-quality chromosome-scale genome assembly of Pensacola bahiagrass (Paspalum notatum Flugge var. saurae).</title>
        <authorList>
            <person name="Vega J.M."/>
            <person name="Podio M."/>
            <person name="Orjuela J."/>
            <person name="Siena L.A."/>
            <person name="Pessino S.C."/>
            <person name="Combes M.C."/>
            <person name="Mariac C."/>
            <person name="Albertini E."/>
            <person name="Pupilli F."/>
            <person name="Ortiz J.P.A."/>
            <person name="Leblanc O."/>
        </authorList>
    </citation>
    <scope>NUCLEOTIDE SEQUENCE [LARGE SCALE GENOMIC DNA]</scope>
    <source>
        <strain evidence="3">R1</strain>
        <tissue evidence="3">Leaf</tissue>
    </source>
</reference>
<dbReference type="InterPro" id="IPR013187">
    <property type="entry name" value="F-box-assoc_dom_typ3"/>
</dbReference>
<feature type="domain" description="F-box associated beta-propeller type 3" evidence="1">
    <location>
        <begin position="165"/>
        <end position="366"/>
    </location>
</feature>
<proteinExistence type="predicted"/>
<accession>A0AAQ3UBW0</accession>
<gene>
    <name evidence="3" type="ORF">U9M48_034273</name>
</gene>
<evidence type="ECO:0008006" key="5">
    <source>
        <dbReference type="Google" id="ProtNLM"/>
    </source>
</evidence>
<dbReference type="Gene3D" id="1.20.1280.50">
    <property type="match status" value="1"/>
</dbReference>
<name>A0AAQ3UBW0_PASNO</name>
<protein>
    <recommendedName>
        <fullName evidence="5">F-box domain-containing protein</fullName>
    </recommendedName>
</protein>
<evidence type="ECO:0000313" key="3">
    <source>
        <dbReference type="EMBL" id="WVZ87669.1"/>
    </source>
</evidence>
<keyword evidence="4" id="KW-1185">Reference proteome</keyword>
<dbReference type="Proteomes" id="UP001341281">
    <property type="component" value="Chromosome 07"/>
</dbReference>
<sequence>MDPAATVPHPFAQARRSIQLPILLFEWQPWMDGKLEPATVYPMDKTARRSSTTASIKHLPESIIIWDILVHLPTKDVLRCHAVCKSWRRWTSTRDFALAHHQRQPLLPLIQHFEEEFERYWDFEKWCDGPRFMVLRNHNLFPIVRCSTPGGAKLKVHGACDGFLLISYTDTSCLEERHRHFYYVCNPATRQSTSLNWQLTDFIQVVGFYGHSSGEYRVLYCLPMEPSKTESVDGKLLEFSTDAEAELVEYYILTLGSNEPRCLGGPPPETLPSLYGVWIGLEGYFKEPPVLYRGCLHWGSDSTYFSVFDTVAETFRSMLSPSHQLVTDLFLLETKGHLDLCAASVGVTVMELWVLQDYEAELWNLKFKISLLSVVLPPWRDKVLESSSTRTLRAVVLGDNELLVQVRGRMLLCDTAGRLRNVKPDKGNHTLQIAWHWYRESMVPPPVMQPAFPVMQSPFLLGV</sequence>
<evidence type="ECO:0000259" key="1">
    <source>
        <dbReference type="Pfam" id="PF08268"/>
    </source>
</evidence>
<dbReference type="Pfam" id="PF12937">
    <property type="entry name" value="F-box-like"/>
    <property type="match status" value="1"/>
</dbReference>
<dbReference type="SUPFAM" id="SSF81383">
    <property type="entry name" value="F-box domain"/>
    <property type="match status" value="1"/>
</dbReference>
<evidence type="ECO:0000259" key="2">
    <source>
        <dbReference type="Pfam" id="PF12937"/>
    </source>
</evidence>